<protein>
    <submittedName>
        <fullName evidence="1">Uncharacterized protein</fullName>
    </submittedName>
</protein>
<reference evidence="1 2" key="1">
    <citation type="submission" date="2024-01" db="EMBL/GenBank/DDBJ databases">
        <title>Novel species of the genus Luteimonas isolated from rivers.</title>
        <authorList>
            <person name="Lu H."/>
        </authorList>
    </citation>
    <scope>NUCLEOTIDE SEQUENCE [LARGE SCALE GENOMIC DNA]</scope>
    <source>
        <strain evidence="1 2">FXH3W</strain>
    </source>
</reference>
<proteinExistence type="predicted"/>
<organism evidence="1 2">
    <name type="scientific">Aquilutibacter rugosus</name>
    <dbReference type="NCBI Taxonomy" id="3115820"/>
    <lineage>
        <taxon>Bacteria</taxon>
        <taxon>Pseudomonadati</taxon>
        <taxon>Pseudomonadota</taxon>
        <taxon>Gammaproteobacteria</taxon>
        <taxon>Lysobacterales</taxon>
        <taxon>Lysobacteraceae</taxon>
        <taxon>Aquilutibacter</taxon>
    </lineage>
</organism>
<name>A0ABU7UY73_9GAMM</name>
<gene>
    <name evidence="1" type="ORF">V3390_04115</name>
</gene>
<evidence type="ECO:0000313" key="2">
    <source>
        <dbReference type="Proteomes" id="UP001356170"/>
    </source>
</evidence>
<sequence length="116" mass="13005">MKTPRNARKLQNQLSELSVAVPAIVTHRLLNPSERETERMIAEKAQAFTASWIGMYSEMATLPWRWSLEVMQSVTTGRSISPSKIMGDLNDVAAAGLKPVYDTAMANKRRLSKRKS</sequence>
<dbReference type="EMBL" id="JAZHBO010000001">
    <property type="protein sequence ID" value="MEF2155417.1"/>
    <property type="molecule type" value="Genomic_DNA"/>
</dbReference>
<dbReference type="RefSeq" id="WP_331703464.1">
    <property type="nucleotide sequence ID" value="NZ_JAZHBO010000001.1"/>
</dbReference>
<evidence type="ECO:0000313" key="1">
    <source>
        <dbReference type="EMBL" id="MEF2155417.1"/>
    </source>
</evidence>
<dbReference type="Proteomes" id="UP001356170">
    <property type="component" value="Unassembled WGS sequence"/>
</dbReference>
<keyword evidence="2" id="KW-1185">Reference proteome</keyword>
<comment type="caution">
    <text evidence="1">The sequence shown here is derived from an EMBL/GenBank/DDBJ whole genome shotgun (WGS) entry which is preliminary data.</text>
</comment>
<accession>A0ABU7UY73</accession>